<proteinExistence type="predicted"/>
<evidence type="ECO:0000313" key="3">
    <source>
        <dbReference type="Proteomes" id="UP000604046"/>
    </source>
</evidence>
<feature type="chain" id="PRO_5032658985" evidence="1">
    <location>
        <begin position="22"/>
        <end position="174"/>
    </location>
</feature>
<sequence length="174" mass="19141">MGSFRVAVVFAILFGATPGVAVRSNAETVNQVMSMEPNPAEDINREVKKAFCENFEITYRVKGTKGTLEHPCCTEAATCFGKEQTGKCQAQCTVEALAGITSRGILSHERFWAPQACVTLPEEKALVVQETNAAARDVVVEADDFRDSVRELGKLDMKVYDDHLTERLHVRCGD</sequence>
<organism evidence="2 3">
    <name type="scientific">Symbiodinium natans</name>
    <dbReference type="NCBI Taxonomy" id="878477"/>
    <lineage>
        <taxon>Eukaryota</taxon>
        <taxon>Sar</taxon>
        <taxon>Alveolata</taxon>
        <taxon>Dinophyceae</taxon>
        <taxon>Suessiales</taxon>
        <taxon>Symbiodiniaceae</taxon>
        <taxon>Symbiodinium</taxon>
    </lineage>
</organism>
<reference evidence="2" key="1">
    <citation type="submission" date="2021-02" db="EMBL/GenBank/DDBJ databases">
        <authorList>
            <person name="Dougan E. K."/>
            <person name="Rhodes N."/>
            <person name="Thang M."/>
            <person name="Chan C."/>
        </authorList>
    </citation>
    <scope>NUCLEOTIDE SEQUENCE</scope>
</reference>
<dbReference type="OrthoDB" id="406894at2759"/>
<protein>
    <submittedName>
        <fullName evidence="2">Uncharacterized protein</fullName>
    </submittedName>
</protein>
<evidence type="ECO:0000256" key="1">
    <source>
        <dbReference type="SAM" id="SignalP"/>
    </source>
</evidence>
<dbReference type="AlphaFoldDB" id="A0A812JY61"/>
<name>A0A812JY61_9DINO</name>
<keyword evidence="1" id="KW-0732">Signal</keyword>
<feature type="signal peptide" evidence="1">
    <location>
        <begin position="1"/>
        <end position="21"/>
    </location>
</feature>
<comment type="caution">
    <text evidence="2">The sequence shown here is derived from an EMBL/GenBank/DDBJ whole genome shotgun (WGS) entry which is preliminary data.</text>
</comment>
<accession>A0A812JY61</accession>
<gene>
    <name evidence="2" type="ORF">SNAT2548_LOCUS7317</name>
</gene>
<evidence type="ECO:0000313" key="2">
    <source>
        <dbReference type="EMBL" id="CAE7213399.1"/>
    </source>
</evidence>
<dbReference type="Proteomes" id="UP000604046">
    <property type="component" value="Unassembled WGS sequence"/>
</dbReference>
<keyword evidence="3" id="KW-1185">Reference proteome</keyword>
<dbReference type="EMBL" id="CAJNDS010000510">
    <property type="protein sequence ID" value="CAE7213399.1"/>
    <property type="molecule type" value="Genomic_DNA"/>
</dbReference>